<evidence type="ECO:0000256" key="1">
    <source>
        <dbReference type="PROSITE-ProRule" id="PRU00023"/>
    </source>
</evidence>
<proteinExistence type="predicted"/>
<dbReference type="STRING" id="225849.swp_0468"/>
<dbReference type="HOGENOM" id="CLU_1446728_0_0_6"/>
<keyword evidence="4" id="KW-1185">Reference proteome</keyword>
<dbReference type="InterPro" id="IPR002110">
    <property type="entry name" value="Ankyrin_rpt"/>
</dbReference>
<dbReference type="SMART" id="SM00248">
    <property type="entry name" value="ANK"/>
    <property type="match status" value="2"/>
</dbReference>
<evidence type="ECO:0000313" key="4">
    <source>
        <dbReference type="Proteomes" id="UP000000753"/>
    </source>
</evidence>
<dbReference type="InterPro" id="IPR036770">
    <property type="entry name" value="Ankyrin_rpt-contain_sf"/>
</dbReference>
<dbReference type="EMBL" id="CP000472">
    <property type="protein sequence ID" value="ACJ27299.1"/>
    <property type="molecule type" value="Genomic_DNA"/>
</dbReference>
<accession>B8CI23</accession>
<dbReference type="AlphaFoldDB" id="B8CI23"/>
<sequence length="187" mass="20343">MKYMISILLLFASAYPAKAATEIVKQSCLSSKQFMSEQDIMVAQEYLYGLGPQQKIFAASKGELAVVLNDLDYINQLSDKEELFNAYYATLATRPEMATKVVAQFDDANYQTASGMSLLMAAAECGNLDIMTILLAEGANINVKMATSQYDALMVAVIAKEAESVRFLIENGADCKSSILANGMTLL</sequence>
<feature type="repeat" description="ANK" evidence="1">
    <location>
        <begin position="114"/>
        <end position="146"/>
    </location>
</feature>
<dbReference type="PANTHER" id="PTHR24183:SF1">
    <property type="entry name" value="FIBRONECTIN TYPE 3 AND ANKYRIN REPEAT DOMAINS PROTEIN 1"/>
    <property type="match status" value="1"/>
</dbReference>
<feature type="signal peptide" evidence="2">
    <location>
        <begin position="1"/>
        <end position="19"/>
    </location>
</feature>
<dbReference type="KEGG" id="swp:swp_0468"/>
<dbReference type="SUPFAM" id="SSF48403">
    <property type="entry name" value="Ankyrin repeat"/>
    <property type="match status" value="1"/>
</dbReference>
<organism evidence="3 4">
    <name type="scientific">Shewanella piezotolerans (strain WP3 / JCM 13877)</name>
    <dbReference type="NCBI Taxonomy" id="225849"/>
    <lineage>
        <taxon>Bacteria</taxon>
        <taxon>Pseudomonadati</taxon>
        <taxon>Pseudomonadota</taxon>
        <taxon>Gammaproteobacteria</taxon>
        <taxon>Alteromonadales</taxon>
        <taxon>Shewanellaceae</taxon>
        <taxon>Shewanella</taxon>
    </lineage>
</organism>
<feature type="chain" id="PRO_5002866634" evidence="2">
    <location>
        <begin position="20"/>
        <end position="187"/>
    </location>
</feature>
<dbReference type="PROSITE" id="PS50297">
    <property type="entry name" value="ANK_REP_REGION"/>
    <property type="match status" value="1"/>
</dbReference>
<reference evidence="3 4" key="1">
    <citation type="journal article" date="2008" name="PLoS ONE">
        <title>Environmental adaptation: genomic analysis of the piezotolerant and psychrotolerant deep-sea iron reducing bacterium Shewanella piezotolerans WP3.</title>
        <authorList>
            <person name="Wang F."/>
            <person name="Wang J."/>
            <person name="Jian H."/>
            <person name="Zhang B."/>
            <person name="Li S."/>
            <person name="Wang F."/>
            <person name="Zeng X."/>
            <person name="Gao L."/>
            <person name="Bartlett D.H."/>
            <person name="Yu J."/>
            <person name="Hu S."/>
            <person name="Xiao X."/>
        </authorList>
    </citation>
    <scope>NUCLEOTIDE SEQUENCE [LARGE SCALE GENOMIC DNA]</scope>
    <source>
        <strain evidence="4">WP3 / JCM 13877</strain>
    </source>
</reference>
<name>B8CI23_SHEPW</name>
<gene>
    <name evidence="3" type="ordered locus">swp_0468</name>
</gene>
<keyword evidence="2" id="KW-0732">Signal</keyword>
<dbReference type="PANTHER" id="PTHR24183">
    <property type="entry name" value="FIBRONECTIN TYPE 3 AND ANKYRIN REPEAT DOMAINS PROTEIN 1"/>
    <property type="match status" value="1"/>
</dbReference>
<dbReference type="PROSITE" id="PS50088">
    <property type="entry name" value="ANK_REPEAT"/>
    <property type="match status" value="1"/>
</dbReference>
<evidence type="ECO:0000313" key="3">
    <source>
        <dbReference type="EMBL" id="ACJ27299.1"/>
    </source>
</evidence>
<dbReference type="Gene3D" id="1.25.40.20">
    <property type="entry name" value="Ankyrin repeat-containing domain"/>
    <property type="match status" value="1"/>
</dbReference>
<dbReference type="Pfam" id="PF12796">
    <property type="entry name" value="Ank_2"/>
    <property type="match status" value="1"/>
</dbReference>
<dbReference type="Proteomes" id="UP000000753">
    <property type="component" value="Chromosome"/>
</dbReference>
<protein>
    <submittedName>
        <fullName evidence="3">Uncharacterized protein</fullName>
    </submittedName>
</protein>
<evidence type="ECO:0000256" key="2">
    <source>
        <dbReference type="SAM" id="SignalP"/>
    </source>
</evidence>
<keyword evidence="1" id="KW-0040">ANK repeat</keyword>